<dbReference type="FunFam" id="1.10.720.40:FF:000001">
    <property type="entry name" value="LEM domain containing 2, isoform CRA_a"/>
    <property type="match status" value="1"/>
</dbReference>
<keyword evidence="5" id="KW-1185">Reference proteome</keyword>
<dbReference type="Proteomes" id="UP000694565">
    <property type="component" value="Unplaced"/>
</dbReference>
<keyword evidence="2" id="KW-0472">Membrane</keyword>
<reference evidence="4" key="1">
    <citation type="submission" date="2025-08" db="UniProtKB">
        <authorList>
            <consortium name="Ensembl"/>
        </authorList>
    </citation>
    <scope>IDENTIFICATION</scope>
</reference>
<dbReference type="SMART" id="SM00540">
    <property type="entry name" value="LEM"/>
    <property type="match status" value="1"/>
</dbReference>
<dbReference type="SUPFAM" id="SSF63451">
    <property type="entry name" value="LEM domain"/>
    <property type="match status" value="1"/>
</dbReference>
<keyword evidence="2" id="KW-0812">Transmembrane</keyword>
<evidence type="ECO:0000259" key="3">
    <source>
        <dbReference type="PROSITE" id="PS50954"/>
    </source>
</evidence>
<protein>
    <recommendedName>
        <fullName evidence="3">LEM domain-containing protein</fullName>
    </recommendedName>
</protein>
<accession>A0A8C2XFP5</accession>
<evidence type="ECO:0000313" key="4">
    <source>
        <dbReference type="Ensembl" id="ENSCLMP00005018045.1"/>
    </source>
</evidence>
<feature type="domain" description="LEM" evidence="3">
    <location>
        <begin position="1"/>
        <end position="45"/>
    </location>
</feature>
<proteinExistence type="predicted"/>
<feature type="region of interest" description="Disordered" evidence="1">
    <location>
        <begin position="40"/>
        <end position="127"/>
    </location>
</feature>
<dbReference type="InterPro" id="IPR011015">
    <property type="entry name" value="LEM/LEM-like_dom_sf"/>
</dbReference>
<dbReference type="Ensembl" id="ENSCLMT00005019055.1">
    <property type="protein sequence ID" value="ENSCLMP00005018045.1"/>
    <property type="gene ID" value="ENSCLMG00005009184.1"/>
</dbReference>
<evidence type="ECO:0000313" key="5">
    <source>
        <dbReference type="Proteomes" id="UP000694565"/>
    </source>
</evidence>
<dbReference type="InterPro" id="IPR003887">
    <property type="entry name" value="LEM_dom"/>
</dbReference>
<organism evidence="4 5">
    <name type="scientific">Cyclopterus lumpus</name>
    <name type="common">Lumpsucker</name>
    <dbReference type="NCBI Taxonomy" id="8103"/>
    <lineage>
        <taxon>Eukaryota</taxon>
        <taxon>Metazoa</taxon>
        <taxon>Chordata</taxon>
        <taxon>Craniata</taxon>
        <taxon>Vertebrata</taxon>
        <taxon>Euteleostomi</taxon>
        <taxon>Actinopterygii</taxon>
        <taxon>Neopterygii</taxon>
        <taxon>Teleostei</taxon>
        <taxon>Neoteleostei</taxon>
        <taxon>Acanthomorphata</taxon>
        <taxon>Eupercaria</taxon>
        <taxon>Perciformes</taxon>
        <taxon>Cottioidei</taxon>
        <taxon>Cottales</taxon>
        <taxon>Cyclopteridae</taxon>
        <taxon>Cyclopterus</taxon>
    </lineage>
</organism>
<dbReference type="InterPro" id="IPR051656">
    <property type="entry name" value="LEM_domain"/>
</dbReference>
<dbReference type="PANTHER" id="PTHR12019">
    <property type="entry name" value="LAMINA-ASSOCIATED POLYPEPTIDE THYMOPOIETIN"/>
    <property type="match status" value="1"/>
</dbReference>
<sequence length="168" mass="19227">MSSLRSKSAQDISDLLDEYGIKHGPVVDSTRSLYERKLKEAMAKGKPSKPSSDKTYYREEEEVTYEYRTPVRSEGAGDRQSYSSYSRSKPEYRGQNSVDEPYMYDTPSTYRNSFMNSTPMKSPDAPKTPKSSRLIPLWVQFAFFLAVAVFLYLVFSSMETNESLKGIE</sequence>
<reference evidence="4" key="2">
    <citation type="submission" date="2025-09" db="UniProtKB">
        <authorList>
            <consortium name="Ensembl"/>
        </authorList>
    </citation>
    <scope>IDENTIFICATION</scope>
</reference>
<dbReference type="Pfam" id="PF03020">
    <property type="entry name" value="LEM"/>
    <property type="match status" value="1"/>
</dbReference>
<name>A0A8C2XFP5_CYCLU</name>
<feature type="transmembrane region" description="Helical" evidence="2">
    <location>
        <begin position="137"/>
        <end position="155"/>
    </location>
</feature>
<evidence type="ECO:0000256" key="1">
    <source>
        <dbReference type="SAM" id="MobiDB-lite"/>
    </source>
</evidence>
<evidence type="ECO:0000256" key="2">
    <source>
        <dbReference type="SAM" id="Phobius"/>
    </source>
</evidence>
<keyword evidence="2" id="KW-1133">Transmembrane helix</keyword>
<dbReference type="AlphaFoldDB" id="A0A8C2XFP5"/>
<dbReference type="GeneTree" id="ENSGT00510000050141"/>
<dbReference type="PROSITE" id="PS50954">
    <property type="entry name" value="LEM"/>
    <property type="match status" value="1"/>
</dbReference>
<dbReference type="PANTHER" id="PTHR12019:SF5">
    <property type="entry name" value="EMERIN (EMERY-DREIFUSS MUSCULAR DYSTROPHY)"/>
    <property type="match status" value="1"/>
</dbReference>
<dbReference type="Gene3D" id="1.10.720.40">
    <property type="match status" value="1"/>
</dbReference>
<feature type="compositionally biased region" description="Polar residues" evidence="1">
    <location>
        <begin position="106"/>
        <end position="120"/>
    </location>
</feature>